<dbReference type="RefSeq" id="WP_061938540.1">
    <property type="nucleotide sequence ID" value="NZ_CP013234.1"/>
</dbReference>
<dbReference type="EMBL" id="CP013234">
    <property type="protein sequence ID" value="AMP03776.1"/>
    <property type="molecule type" value="Genomic_DNA"/>
</dbReference>
<protein>
    <submittedName>
        <fullName evidence="2">Helix-turn-helix domain protein</fullName>
    </submittedName>
</protein>
<dbReference type="Proteomes" id="UP000074561">
    <property type="component" value="Chromosome"/>
</dbReference>
<dbReference type="InterPro" id="IPR039554">
    <property type="entry name" value="HigA2-like_HTH"/>
</dbReference>
<evidence type="ECO:0000259" key="1">
    <source>
        <dbReference type="Pfam" id="PF13744"/>
    </source>
</evidence>
<dbReference type="AlphaFoldDB" id="A0A127Q1A4"/>
<name>A0A127Q1A4_9BURK</name>
<accession>A0A127Q1A4</accession>
<dbReference type="STRING" id="279113.CPter91_1396"/>
<dbReference type="PATRIC" id="fig|279113.9.peg.1392"/>
<dbReference type="GO" id="GO:0003677">
    <property type="term" value="F:DNA binding"/>
    <property type="evidence" value="ECO:0007669"/>
    <property type="project" value="InterPro"/>
</dbReference>
<organism evidence="2 3">
    <name type="scientific">Collimonas pratensis</name>
    <dbReference type="NCBI Taxonomy" id="279113"/>
    <lineage>
        <taxon>Bacteria</taxon>
        <taxon>Pseudomonadati</taxon>
        <taxon>Pseudomonadota</taxon>
        <taxon>Betaproteobacteria</taxon>
        <taxon>Burkholderiales</taxon>
        <taxon>Oxalobacteraceae</taxon>
        <taxon>Collimonas</taxon>
    </lineage>
</organism>
<dbReference type="CDD" id="cd00093">
    <property type="entry name" value="HTH_XRE"/>
    <property type="match status" value="1"/>
</dbReference>
<dbReference type="Gene3D" id="1.10.260.40">
    <property type="entry name" value="lambda repressor-like DNA-binding domains"/>
    <property type="match status" value="1"/>
</dbReference>
<evidence type="ECO:0000313" key="2">
    <source>
        <dbReference type="EMBL" id="AMP03776.1"/>
    </source>
</evidence>
<feature type="domain" description="HigA2-like helix-turn-helix" evidence="1">
    <location>
        <begin position="19"/>
        <end position="89"/>
    </location>
</feature>
<dbReference type="KEGG" id="cpra:CPter91_1396"/>
<dbReference type="InterPro" id="IPR001387">
    <property type="entry name" value="Cro/C1-type_HTH"/>
</dbReference>
<dbReference type="Pfam" id="PF13744">
    <property type="entry name" value="HTH_37"/>
    <property type="match status" value="1"/>
</dbReference>
<sequence>MRKSDNYASAWDPIANAAEQAGNLHTRSELLEKIGEIVQQSGWTDADAANHCGVSQARMDDLLCGRVAHFSLDALVNIATALGLHVHVELAPA</sequence>
<proteinExistence type="predicted"/>
<dbReference type="OrthoDB" id="129377at2"/>
<reference evidence="2 3" key="1">
    <citation type="submission" date="2015-11" db="EMBL/GenBank/DDBJ databases">
        <title>Exploring the genomic traits of fungus-feeding bacterial genus Collimonas.</title>
        <authorList>
            <person name="Song C."/>
            <person name="Schmidt R."/>
            <person name="de Jager V."/>
            <person name="Krzyzanowska D."/>
            <person name="Jongedijk E."/>
            <person name="Cankar K."/>
            <person name="Beekwilder J."/>
            <person name="van Veen A."/>
            <person name="de Boer W."/>
            <person name="van Veen J.A."/>
            <person name="Garbeva P."/>
        </authorList>
    </citation>
    <scope>NUCLEOTIDE SEQUENCE [LARGE SCALE GENOMIC DNA]</scope>
    <source>
        <strain evidence="2 3">Ter91</strain>
    </source>
</reference>
<evidence type="ECO:0000313" key="3">
    <source>
        <dbReference type="Proteomes" id="UP000074561"/>
    </source>
</evidence>
<dbReference type="InterPro" id="IPR010982">
    <property type="entry name" value="Lambda_DNA-bd_dom_sf"/>
</dbReference>
<dbReference type="SUPFAM" id="SSF47413">
    <property type="entry name" value="lambda repressor-like DNA-binding domains"/>
    <property type="match status" value="1"/>
</dbReference>
<gene>
    <name evidence="2" type="ORF">CPter91_1396</name>
</gene>